<proteinExistence type="predicted"/>
<keyword evidence="7" id="KW-1185">Reference proteome</keyword>
<evidence type="ECO:0000256" key="4">
    <source>
        <dbReference type="PROSITE-ProRule" id="PRU00169"/>
    </source>
</evidence>
<accession>A0A2T1HYZ4</accession>
<dbReference type="InterPro" id="IPR001789">
    <property type="entry name" value="Sig_transdc_resp-reg_receiver"/>
</dbReference>
<dbReference type="Gene3D" id="3.40.50.2300">
    <property type="match status" value="1"/>
</dbReference>
<feature type="domain" description="Response regulatory" evidence="5">
    <location>
        <begin position="3"/>
        <end position="119"/>
    </location>
</feature>
<dbReference type="OrthoDB" id="9800897at2"/>
<protein>
    <submittedName>
        <fullName evidence="6">Two-component system response regulator</fullName>
    </submittedName>
</protein>
<dbReference type="RefSeq" id="WP_106334701.1">
    <property type="nucleotide sequence ID" value="NZ_PVZS01000001.1"/>
</dbReference>
<name>A0A2T1HYZ4_9HYPH</name>
<keyword evidence="3" id="KW-0804">Transcription</keyword>
<dbReference type="EMBL" id="PVZS01000001">
    <property type="protein sequence ID" value="PSC06916.1"/>
    <property type="molecule type" value="Genomic_DNA"/>
</dbReference>
<reference evidence="7" key="1">
    <citation type="submission" date="2018-03" db="EMBL/GenBank/DDBJ databases">
        <authorList>
            <person name="Sun L."/>
            <person name="Liu H."/>
            <person name="Chen W."/>
            <person name="Huang K."/>
            <person name="Liu W."/>
            <person name="Gao X."/>
        </authorList>
    </citation>
    <scope>NUCLEOTIDE SEQUENCE [LARGE SCALE GENOMIC DNA]</scope>
    <source>
        <strain evidence="7">SH9</strain>
    </source>
</reference>
<evidence type="ECO:0000313" key="6">
    <source>
        <dbReference type="EMBL" id="PSC06916.1"/>
    </source>
</evidence>
<dbReference type="PANTHER" id="PTHR44591">
    <property type="entry name" value="STRESS RESPONSE REGULATOR PROTEIN 1"/>
    <property type="match status" value="1"/>
</dbReference>
<dbReference type="PANTHER" id="PTHR44591:SF3">
    <property type="entry name" value="RESPONSE REGULATORY DOMAIN-CONTAINING PROTEIN"/>
    <property type="match status" value="1"/>
</dbReference>
<dbReference type="Pfam" id="PF00072">
    <property type="entry name" value="Response_reg"/>
    <property type="match status" value="1"/>
</dbReference>
<feature type="modified residue" description="4-aspartylphosphate" evidence="4">
    <location>
        <position position="52"/>
    </location>
</feature>
<dbReference type="PROSITE" id="PS50110">
    <property type="entry name" value="RESPONSE_REGULATORY"/>
    <property type="match status" value="1"/>
</dbReference>
<gene>
    <name evidence="6" type="ORF">SLNSH_00585</name>
</gene>
<keyword evidence="1 4" id="KW-0597">Phosphoprotein</keyword>
<dbReference type="InterPro" id="IPR050595">
    <property type="entry name" value="Bact_response_regulator"/>
</dbReference>
<comment type="caution">
    <text evidence="6">The sequence shown here is derived from an EMBL/GenBank/DDBJ whole genome shotgun (WGS) entry which is preliminary data.</text>
</comment>
<organism evidence="6 7">
    <name type="scientific">Alsobacter soli</name>
    <dbReference type="NCBI Taxonomy" id="2109933"/>
    <lineage>
        <taxon>Bacteria</taxon>
        <taxon>Pseudomonadati</taxon>
        <taxon>Pseudomonadota</taxon>
        <taxon>Alphaproteobacteria</taxon>
        <taxon>Hyphomicrobiales</taxon>
        <taxon>Alsobacteraceae</taxon>
        <taxon>Alsobacter</taxon>
    </lineage>
</organism>
<dbReference type="InterPro" id="IPR011006">
    <property type="entry name" value="CheY-like_superfamily"/>
</dbReference>
<evidence type="ECO:0000313" key="7">
    <source>
        <dbReference type="Proteomes" id="UP000239772"/>
    </source>
</evidence>
<dbReference type="CDD" id="cd17546">
    <property type="entry name" value="REC_hyHK_CKI1_RcsC-like"/>
    <property type="match status" value="1"/>
</dbReference>
<evidence type="ECO:0000256" key="1">
    <source>
        <dbReference type="ARBA" id="ARBA00022553"/>
    </source>
</evidence>
<dbReference type="SUPFAM" id="SSF52172">
    <property type="entry name" value="CheY-like"/>
    <property type="match status" value="1"/>
</dbReference>
<dbReference type="GO" id="GO:0000160">
    <property type="term" value="P:phosphorelay signal transduction system"/>
    <property type="evidence" value="ECO:0007669"/>
    <property type="project" value="InterPro"/>
</dbReference>
<evidence type="ECO:0000259" key="5">
    <source>
        <dbReference type="PROSITE" id="PS50110"/>
    </source>
</evidence>
<keyword evidence="2" id="KW-0805">Transcription regulation</keyword>
<dbReference type="SMART" id="SM00448">
    <property type="entry name" value="REC"/>
    <property type="match status" value="1"/>
</dbReference>
<evidence type="ECO:0000256" key="3">
    <source>
        <dbReference type="ARBA" id="ARBA00023163"/>
    </source>
</evidence>
<evidence type="ECO:0000256" key="2">
    <source>
        <dbReference type="ARBA" id="ARBA00023015"/>
    </source>
</evidence>
<dbReference type="Proteomes" id="UP000239772">
    <property type="component" value="Unassembled WGS sequence"/>
</dbReference>
<dbReference type="AlphaFoldDB" id="A0A2T1HYZ4"/>
<sequence>MKHCLIVDDSPVIRKVTRRILEALDFEIEEADDGQQALDSCRRRMPEAVIVDSLMPEMDGFAFVRALRQTPGGGAPKILLLNTEYDVAIMARAIHAGADDVVLKPFDRSQITQKLEGVGLA</sequence>